<accession>A0A2N0VML2</accession>
<keyword evidence="2 6" id="KW-0698">rRNA processing</keyword>
<evidence type="ECO:0000256" key="2">
    <source>
        <dbReference type="ARBA" id="ARBA00022552"/>
    </source>
</evidence>
<dbReference type="HAMAP" id="MF_01877">
    <property type="entry name" value="16SrRNA_methyltr_I"/>
    <property type="match status" value="1"/>
</dbReference>
<dbReference type="InterPro" id="IPR000878">
    <property type="entry name" value="4pyrrol_Mease"/>
</dbReference>
<dbReference type="PANTHER" id="PTHR46111">
    <property type="entry name" value="RIBOSOMAL RNA SMALL SUBUNIT METHYLTRANSFERASE I"/>
    <property type="match status" value="1"/>
</dbReference>
<dbReference type="Gene3D" id="3.40.1010.10">
    <property type="entry name" value="Cobalt-precorrin-4 Transmethylase, Domain 1"/>
    <property type="match status" value="1"/>
</dbReference>
<dbReference type="SUPFAM" id="SSF53790">
    <property type="entry name" value="Tetrapyrrole methylase"/>
    <property type="match status" value="1"/>
</dbReference>
<dbReference type="InterPro" id="IPR035996">
    <property type="entry name" value="4pyrrol_Methylase_sf"/>
</dbReference>
<evidence type="ECO:0000256" key="1">
    <source>
        <dbReference type="ARBA" id="ARBA00022490"/>
    </source>
</evidence>
<dbReference type="EC" id="2.1.1.198" evidence="6"/>
<dbReference type="Pfam" id="PF00590">
    <property type="entry name" value="TP_methylase"/>
    <property type="match status" value="1"/>
</dbReference>
<keyword evidence="1 6" id="KW-0963">Cytoplasm</keyword>
<comment type="subcellular location">
    <subcellularLocation>
        <location evidence="6">Cytoplasm</location>
    </subcellularLocation>
</comment>
<evidence type="ECO:0000259" key="7">
    <source>
        <dbReference type="Pfam" id="PF00590"/>
    </source>
</evidence>
<dbReference type="EMBL" id="PISP01000001">
    <property type="protein sequence ID" value="PKD45389.1"/>
    <property type="molecule type" value="Genomic_DNA"/>
</dbReference>
<dbReference type="Proteomes" id="UP000233398">
    <property type="component" value="Unassembled WGS sequence"/>
</dbReference>
<dbReference type="NCBIfam" id="TIGR00096">
    <property type="entry name" value="16S rRNA (cytidine(1402)-2'-O)-methyltransferase"/>
    <property type="match status" value="1"/>
</dbReference>
<evidence type="ECO:0000256" key="6">
    <source>
        <dbReference type="HAMAP-Rule" id="MF_01877"/>
    </source>
</evidence>
<evidence type="ECO:0000256" key="4">
    <source>
        <dbReference type="ARBA" id="ARBA00022679"/>
    </source>
</evidence>
<comment type="catalytic activity">
    <reaction evidence="6">
        <text>cytidine(1402) in 16S rRNA + S-adenosyl-L-methionine = 2'-O-methylcytidine(1402) in 16S rRNA + S-adenosyl-L-homocysteine + H(+)</text>
        <dbReference type="Rhea" id="RHEA:42924"/>
        <dbReference type="Rhea" id="RHEA-COMP:10285"/>
        <dbReference type="Rhea" id="RHEA-COMP:10286"/>
        <dbReference type="ChEBI" id="CHEBI:15378"/>
        <dbReference type="ChEBI" id="CHEBI:57856"/>
        <dbReference type="ChEBI" id="CHEBI:59789"/>
        <dbReference type="ChEBI" id="CHEBI:74495"/>
        <dbReference type="ChEBI" id="CHEBI:82748"/>
        <dbReference type="EC" id="2.1.1.198"/>
    </reaction>
</comment>
<sequence length="245" mass="27439">MVFRLYFESKFLNSTFSLLATLYLVATPIGNLSDFSTRAVETLQSVDQIACEDTRTSGVLLQHFQISKPTFSFHQHNEHQKVKHLMNLLNGGLNIALISDAGMPGISDPGFLATREAHQNGHEIIAIPGPDAATTALAVSGLPCDRFIFEGFLPPKKGRQTRIQEIAESDITSVVYESPHKLVRFLEKLHEYAGDERWVCVARELTKKFEEKDRAQLGELLPRWREKKSIKGEIAVVIAGKTYSE</sequence>
<dbReference type="InterPro" id="IPR014776">
    <property type="entry name" value="4pyrrole_Mease_sub2"/>
</dbReference>
<evidence type="ECO:0000256" key="3">
    <source>
        <dbReference type="ARBA" id="ARBA00022603"/>
    </source>
</evidence>
<dbReference type="PANTHER" id="PTHR46111:SF1">
    <property type="entry name" value="RIBOSOMAL RNA SMALL SUBUNIT METHYLTRANSFERASE I"/>
    <property type="match status" value="1"/>
</dbReference>
<keyword evidence="3 6" id="KW-0489">Methyltransferase</keyword>
<protein>
    <recommendedName>
        <fullName evidence="6">Ribosomal RNA small subunit methyltransferase I</fullName>
        <ecNumber evidence="6">2.1.1.198</ecNumber>
    </recommendedName>
    <alternativeName>
        <fullName evidence="6">16S rRNA 2'-O-ribose C1402 methyltransferase</fullName>
    </alternativeName>
    <alternativeName>
        <fullName evidence="6">rRNA (cytidine-2'-O-)-methyltransferase RsmI</fullName>
    </alternativeName>
</protein>
<dbReference type="GO" id="GO:0005737">
    <property type="term" value="C:cytoplasm"/>
    <property type="evidence" value="ECO:0007669"/>
    <property type="project" value="UniProtKB-SubCell"/>
</dbReference>
<reference evidence="8 9" key="1">
    <citation type="submission" date="2017-11" db="EMBL/GenBank/DDBJ databases">
        <title>Rhodohalobacter 15182 sp. nov., isolated from a salt lake.</title>
        <authorList>
            <person name="Han S."/>
        </authorList>
    </citation>
    <scope>NUCLEOTIDE SEQUENCE [LARGE SCALE GENOMIC DNA]</scope>
    <source>
        <strain evidence="8 9">15182</strain>
    </source>
</reference>
<comment type="similarity">
    <text evidence="6">Belongs to the methyltransferase superfamily. RsmI family.</text>
</comment>
<evidence type="ECO:0000313" key="9">
    <source>
        <dbReference type="Proteomes" id="UP000233398"/>
    </source>
</evidence>
<dbReference type="InterPro" id="IPR018063">
    <property type="entry name" value="SAM_MeTrfase_RsmI_CS"/>
</dbReference>
<dbReference type="OrthoDB" id="9809084at2"/>
<dbReference type="FunFam" id="3.30.950.10:FF:000002">
    <property type="entry name" value="Ribosomal RNA small subunit methyltransferase I"/>
    <property type="match status" value="1"/>
</dbReference>
<dbReference type="InterPro" id="IPR014777">
    <property type="entry name" value="4pyrrole_Mease_sub1"/>
</dbReference>
<name>A0A2N0VML2_9BACT</name>
<keyword evidence="4 6" id="KW-0808">Transferase</keyword>
<dbReference type="GO" id="GO:0070677">
    <property type="term" value="F:rRNA (cytosine-2'-O-)-methyltransferase activity"/>
    <property type="evidence" value="ECO:0007669"/>
    <property type="project" value="UniProtKB-UniRule"/>
</dbReference>
<evidence type="ECO:0000313" key="8">
    <source>
        <dbReference type="EMBL" id="PKD45389.1"/>
    </source>
</evidence>
<organism evidence="8 9">
    <name type="scientific">Rhodohalobacter barkolensis</name>
    <dbReference type="NCBI Taxonomy" id="2053187"/>
    <lineage>
        <taxon>Bacteria</taxon>
        <taxon>Pseudomonadati</taxon>
        <taxon>Balneolota</taxon>
        <taxon>Balneolia</taxon>
        <taxon>Balneolales</taxon>
        <taxon>Balneolaceae</taxon>
        <taxon>Rhodohalobacter</taxon>
    </lineage>
</organism>
<dbReference type="PROSITE" id="PS01296">
    <property type="entry name" value="RSMI"/>
    <property type="match status" value="1"/>
</dbReference>
<dbReference type="AlphaFoldDB" id="A0A2N0VML2"/>
<feature type="domain" description="Tetrapyrrole methylase" evidence="7">
    <location>
        <begin position="21"/>
        <end position="220"/>
    </location>
</feature>
<dbReference type="PIRSF" id="PIRSF005917">
    <property type="entry name" value="MTase_YraL"/>
    <property type="match status" value="1"/>
</dbReference>
<dbReference type="InterPro" id="IPR008189">
    <property type="entry name" value="rRNA_ssu_MeTfrase_I"/>
</dbReference>
<gene>
    <name evidence="6 8" type="primary">rsmI</name>
    <name evidence="8" type="ORF">CWD77_06355</name>
</gene>
<evidence type="ECO:0000256" key="5">
    <source>
        <dbReference type="ARBA" id="ARBA00022691"/>
    </source>
</evidence>
<dbReference type="CDD" id="cd11648">
    <property type="entry name" value="RsmI"/>
    <property type="match status" value="1"/>
</dbReference>
<dbReference type="Gene3D" id="3.30.950.10">
    <property type="entry name" value="Methyltransferase, Cobalt-precorrin-4 Transmethylase, Domain 2"/>
    <property type="match status" value="1"/>
</dbReference>
<comment type="function">
    <text evidence="6">Catalyzes the 2'-O-methylation of the ribose of cytidine 1402 (C1402) in 16S rRNA.</text>
</comment>
<comment type="caution">
    <text evidence="8">The sequence shown here is derived from an EMBL/GenBank/DDBJ whole genome shotgun (WGS) entry which is preliminary data.</text>
</comment>
<keyword evidence="5 6" id="KW-0949">S-adenosyl-L-methionine</keyword>
<proteinExistence type="inferred from homology"/>
<keyword evidence="9" id="KW-1185">Reference proteome</keyword>